<feature type="compositionally biased region" description="Polar residues" evidence="1">
    <location>
        <begin position="86"/>
        <end position="96"/>
    </location>
</feature>
<organism evidence="3 4">
    <name type="scientific">Coemansia guatemalensis</name>
    <dbReference type="NCBI Taxonomy" id="2761395"/>
    <lineage>
        <taxon>Eukaryota</taxon>
        <taxon>Fungi</taxon>
        <taxon>Fungi incertae sedis</taxon>
        <taxon>Zoopagomycota</taxon>
        <taxon>Kickxellomycotina</taxon>
        <taxon>Kickxellomycetes</taxon>
        <taxon>Kickxellales</taxon>
        <taxon>Kickxellaceae</taxon>
        <taxon>Coemansia</taxon>
    </lineage>
</organism>
<sequence length="347" mass="37766">SSSSDSFNLSDDDSGSETFVGSEPEPEPTTSEEPESPSPEPTTSEEPVSPTFEPTTSEKPESPTFVPTTSEEPTPEPTTTSTSTTKSILSVPTSVDFSRLTAEPTETPSHSDSSDDGNDPVENKPSLPQVITNPLASACTQCLKFNIRILAPYENLFGSTNYLASQAFNEVPNVIAQALGINYNRVTSSAIFAVENAVVSNRRRSLVVRDEPAGPHYYMSMSITKDGSALNPKLDLQQMATRLKVQIADTSSSLHDSSAWGPLIDSGYFKVTNDLDNLDGVAQVDPNSPEQVDSPFKGDSKSNSRSKWIGIGIGIFFGVLIILLVIYWRLRHRRNKNRVRQNFVAID</sequence>
<feature type="compositionally biased region" description="Low complexity" evidence="1">
    <location>
        <begin position="41"/>
        <end position="55"/>
    </location>
</feature>
<feature type="compositionally biased region" description="Acidic residues" evidence="1">
    <location>
        <begin position="24"/>
        <end position="35"/>
    </location>
</feature>
<evidence type="ECO:0000313" key="3">
    <source>
        <dbReference type="EMBL" id="KAJ2805848.1"/>
    </source>
</evidence>
<accession>A0A9W8I2D6</accession>
<name>A0A9W8I2D6_9FUNG</name>
<dbReference type="OrthoDB" id="5596763at2759"/>
<feature type="region of interest" description="Disordered" evidence="1">
    <location>
        <begin position="1"/>
        <end position="128"/>
    </location>
</feature>
<evidence type="ECO:0000256" key="2">
    <source>
        <dbReference type="SAM" id="Phobius"/>
    </source>
</evidence>
<protein>
    <submittedName>
        <fullName evidence="3">Uncharacterized protein</fullName>
    </submittedName>
</protein>
<reference evidence="3" key="1">
    <citation type="submission" date="2022-07" db="EMBL/GenBank/DDBJ databases">
        <title>Phylogenomic reconstructions and comparative analyses of Kickxellomycotina fungi.</title>
        <authorList>
            <person name="Reynolds N.K."/>
            <person name="Stajich J.E."/>
            <person name="Barry K."/>
            <person name="Grigoriev I.V."/>
            <person name="Crous P."/>
            <person name="Smith M.E."/>
        </authorList>
    </citation>
    <scope>NUCLEOTIDE SEQUENCE</scope>
    <source>
        <strain evidence="3">NRRL 1565</strain>
    </source>
</reference>
<comment type="caution">
    <text evidence="3">The sequence shown here is derived from an EMBL/GenBank/DDBJ whole genome shotgun (WGS) entry which is preliminary data.</text>
</comment>
<evidence type="ECO:0000313" key="4">
    <source>
        <dbReference type="Proteomes" id="UP001140094"/>
    </source>
</evidence>
<feature type="compositionally biased region" description="Low complexity" evidence="1">
    <location>
        <begin position="62"/>
        <end position="85"/>
    </location>
</feature>
<gene>
    <name evidence="3" type="ORF">H4R20_001925</name>
</gene>
<dbReference type="EMBL" id="JANBUO010000251">
    <property type="protein sequence ID" value="KAJ2805848.1"/>
    <property type="molecule type" value="Genomic_DNA"/>
</dbReference>
<feature type="non-terminal residue" evidence="3">
    <location>
        <position position="1"/>
    </location>
</feature>
<feature type="region of interest" description="Disordered" evidence="1">
    <location>
        <begin position="283"/>
        <end position="304"/>
    </location>
</feature>
<proteinExistence type="predicted"/>
<keyword evidence="4" id="KW-1185">Reference proteome</keyword>
<dbReference type="AlphaFoldDB" id="A0A9W8I2D6"/>
<keyword evidence="2" id="KW-0472">Membrane</keyword>
<dbReference type="Proteomes" id="UP001140094">
    <property type="component" value="Unassembled WGS sequence"/>
</dbReference>
<feature type="transmembrane region" description="Helical" evidence="2">
    <location>
        <begin position="308"/>
        <end position="330"/>
    </location>
</feature>
<keyword evidence="2" id="KW-1133">Transmembrane helix</keyword>
<keyword evidence="2" id="KW-0812">Transmembrane</keyword>
<evidence type="ECO:0000256" key="1">
    <source>
        <dbReference type="SAM" id="MobiDB-lite"/>
    </source>
</evidence>